<reference evidence="1" key="1">
    <citation type="submission" date="2005-01" db="EMBL/GenBank/DDBJ databases">
        <title>The sequence of Magnaporthe grisea chromosome 7.</title>
        <authorList>
            <person name="Thon M.R."/>
            <person name="Pan H."/>
            <person name="Diener A."/>
            <person name="Papalas J."/>
            <person name="Taro A."/>
            <person name="Mitchell T."/>
            <person name="Dean R.A."/>
        </authorList>
    </citation>
    <scope>NUCLEOTIDE SEQUENCE</scope>
    <source>
        <strain evidence="1">70-15</strain>
    </source>
</reference>
<sequence length="102" mass="10515">MVEFEVAGCSVNASPAACGSANVDAEMDASGTARPWPSTARAATVAAAVVMPGILISVELWGMVLLGGGCALSGLDLVNWAGSEEAMKQTRQVWYRERGDLG</sequence>
<evidence type="ECO:0000313" key="1">
    <source>
        <dbReference type="EMBL" id="EAQ71208.1"/>
    </source>
</evidence>
<organism evidence="1">
    <name type="scientific">Pyricularia oryzae (strain 70-15 / ATCC MYA-4617 / FGSC 8958)</name>
    <name type="common">Rice blast fungus</name>
    <name type="synonym">Magnaporthe oryzae</name>
    <dbReference type="NCBI Taxonomy" id="242507"/>
    <lineage>
        <taxon>Eukaryota</taxon>
        <taxon>Fungi</taxon>
        <taxon>Dikarya</taxon>
        <taxon>Ascomycota</taxon>
        <taxon>Pezizomycotina</taxon>
        <taxon>Sordariomycetes</taxon>
        <taxon>Sordariomycetidae</taxon>
        <taxon>Magnaporthales</taxon>
        <taxon>Pyriculariaceae</taxon>
        <taxon>Pyricularia</taxon>
    </lineage>
</organism>
<protein>
    <submittedName>
        <fullName evidence="1">Uncharacterized protein</fullName>
    </submittedName>
</protein>
<proteinExistence type="predicted"/>
<accession>Q2KFS0</accession>
<name>Q2KFS0_PYRO7</name>
<gene>
    <name evidence="1" type="ORF">MGCH7_ch7g615</name>
</gene>
<dbReference type="EMBL" id="CM000230">
    <property type="protein sequence ID" value="EAQ71208.1"/>
    <property type="molecule type" value="Genomic_DNA"/>
</dbReference>
<dbReference type="AlphaFoldDB" id="Q2KFS0"/>